<dbReference type="PANTHER" id="PTHR31097:SF2">
    <property type="entry name" value="CHROMOSOME 7 OPEN READING FRAME 57"/>
    <property type="match status" value="1"/>
</dbReference>
<dbReference type="Pfam" id="PF17662">
    <property type="entry name" value="DUF5524"/>
    <property type="match status" value="1"/>
</dbReference>
<gene>
    <name evidence="2" type="primary">C7orf57</name>
</gene>
<proteinExistence type="evidence at transcript level"/>
<reference evidence="2" key="1">
    <citation type="submission" date="2020-04" db="EMBL/GenBank/DDBJ databases">
        <authorList>
            <person name="Neveu A P."/>
        </authorList>
    </citation>
    <scope>NUCLEOTIDE SEQUENCE</scope>
    <source>
        <tissue evidence="2">Whole embryo</tissue>
    </source>
</reference>
<evidence type="ECO:0000313" key="2">
    <source>
        <dbReference type="EMBL" id="CAB3227169.1"/>
    </source>
</evidence>
<dbReference type="AlphaFoldDB" id="A0A6F9D8A6"/>
<organism evidence="2">
    <name type="scientific">Phallusia mammillata</name>
    <dbReference type="NCBI Taxonomy" id="59560"/>
    <lineage>
        <taxon>Eukaryota</taxon>
        <taxon>Metazoa</taxon>
        <taxon>Chordata</taxon>
        <taxon>Tunicata</taxon>
        <taxon>Ascidiacea</taxon>
        <taxon>Phlebobranchia</taxon>
        <taxon>Ascidiidae</taxon>
        <taxon>Phallusia</taxon>
    </lineage>
</organism>
<accession>A0A6F9D8A6</accession>
<dbReference type="InterPro" id="IPR040247">
    <property type="entry name" value="DUF5524"/>
</dbReference>
<evidence type="ECO:0000256" key="1">
    <source>
        <dbReference type="SAM" id="MobiDB-lite"/>
    </source>
</evidence>
<dbReference type="PANTHER" id="PTHR31097">
    <property type="entry name" value="SI:DKEY-276J7.1"/>
    <property type="match status" value="1"/>
</dbReference>
<sequence>MQSKGGGQEWYYHAPASKKKGEKQPAPPASQIPLLSAPDELDIEAMQRETGTNKLNWIRDTDSKYIQLAKQGGRKNLLTFNAQYDKDDGPRPYPRVDWFDHAPMSVEEEKKILAERRWNPPEYMVHEPYMEEAEKVSEPVKVDLGAAIKERRNIQDKYENRQAPFYVDSMSPDKVQAEGPDRLKLPEIRQKQSQGIKREVEFDKLLSGGYGTEWIKSHNQATKKPGKKFKEPNHKGWLNLTEYQQAISKKEQPRRKLKPIAYQPKKTRVVAEEKEPFKMSKFSKVKTKLSTGAVLT</sequence>
<name>A0A6F9D8A6_9ASCI</name>
<protein>
    <submittedName>
        <fullName evidence="2">Uncharacterized protein C7orf57-like</fullName>
    </submittedName>
</protein>
<feature type="region of interest" description="Disordered" evidence="1">
    <location>
        <begin position="1"/>
        <end position="38"/>
    </location>
</feature>
<dbReference type="EMBL" id="LR783507">
    <property type="protein sequence ID" value="CAB3227169.1"/>
    <property type="molecule type" value="mRNA"/>
</dbReference>